<dbReference type="Proteomes" id="UP000318336">
    <property type="component" value="Unassembled WGS sequence"/>
</dbReference>
<dbReference type="OrthoDB" id="2834584at2"/>
<dbReference type="Pfam" id="PF01738">
    <property type="entry name" value="DLH"/>
    <property type="match status" value="1"/>
</dbReference>
<evidence type="ECO:0000313" key="2">
    <source>
        <dbReference type="EMBL" id="TQL32958.1"/>
    </source>
</evidence>
<evidence type="ECO:0000313" key="3">
    <source>
        <dbReference type="Proteomes" id="UP000318336"/>
    </source>
</evidence>
<protein>
    <submittedName>
        <fullName evidence="2">Dienelactone hydrolase</fullName>
    </submittedName>
</protein>
<feature type="domain" description="Dienelactone hydrolase" evidence="1">
    <location>
        <begin position="5"/>
        <end position="181"/>
    </location>
</feature>
<dbReference type="EMBL" id="VFOK01000001">
    <property type="protein sequence ID" value="TQL32958.1"/>
    <property type="molecule type" value="Genomic_DNA"/>
</dbReference>
<keyword evidence="3" id="KW-1185">Reference proteome</keyword>
<sequence>MSHLLLLHSALGLRPAVTDFADRLRERGHTVETPDYYDGTVFDDEQAGIAHRDAVGTKELFGRLSETVAALPDDAALAGFSLGSAFAQTLAARRPQARAVILMHSVAAPRGDWQGQPVQVHRYAEDDWIDPADVEALGATVRASGATFTDHVVPGRGHLFTDLGTADGHEQALADTVDQVDALLRAEAGDGSPTTPRS</sequence>
<dbReference type="InterPro" id="IPR002925">
    <property type="entry name" value="Dienelactn_hydro"/>
</dbReference>
<dbReference type="AlphaFoldDB" id="A0A542XAV0"/>
<dbReference type="GO" id="GO:0016787">
    <property type="term" value="F:hydrolase activity"/>
    <property type="evidence" value="ECO:0007669"/>
    <property type="project" value="UniProtKB-KW"/>
</dbReference>
<dbReference type="InterPro" id="IPR029058">
    <property type="entry name" value="AB_hydrolase_fold"/>
</dbReference>
<dbReference type="SUPFAM" id="SSF53474">
    <property type="entry name" value="alpha/beta-Hydrolases"/>
    <property type="match status" value="1"/>
</dbReference>
<accession>A0A542XAV0</accession>
<dbReference type="Gene3D" id="3.40.50.1820">
    <property type="entry name" value="alpha/beta hydrolase"/>
    <property type="match status" value="1"/>
</dbReference>
<evidence type="ECO:0000259" key="1">
    <source>
        <dbReference type="Pfam" id="PF01738"/>
    </source>
</evidence>
<proteinExistence type="predicted"/>
<organism evidence="2 3">
    <name type="scientific">Barrientosiimonas humi</name>
    <dbReference type="NCBI Taxonomy" id="999931"/>
    <lineage>
        <taxon>Bacteria</taxon>
        <taxon>Bacillati</taxon>
        <taxon>Actinomycetota</taxon>
        <taxon>Actinomycetes</taxon>
        <taxon>Micrococcales</taxon>
        <taxon>Dermacoccaceae</taxon>
        <taxon>Barrientosiimonas</taxon>
    </lineage>
</organism>
<dbReference type="RefSeq" id="WP_142005037.1">
    <property type="nucleotide sequence ID" value="NZ_CAJTBP010000001.1"/>
</dbReference>
<reference evidence="2 3" key="1">
    <citation type="submission" date="2019-06" db="EMBL/GenBank/DDBJ databases">
        <title>Sequencing the genomes of 1000 actinobacteria strains.</title>
        <authorList>
            <person name="Klenk H.-P."/>
        </authorList>
    </citation>
    <scope>NUCLEOTIDE SEQUENCE [LARGE SCALE GENOMIC DNA]</scope>
    <source>
        <strain evidence="2 3">DSM 24617</strain>
    </source>
</reference>
<gene>
    <name evidence="2" type="ORF">FB554_1091</name>
</gene>
<dbReference type="PANTHER" id="PTHR46623">
    <property type="entry name" value="CARBOXYMETHYLENEBUTENOLIDASE-RELATED"/>
    <property type="match status" value="1"/>
</dbReference>
<comment type="caution">
    <text evidence="2">The sequence shown here is derived from an EMBL/GenBank/DDBJ whole genome shotgun (WGS) entry which is preliminary data.</text>
</comment>
<keyword evidence="2" id="KW-0378">Hydrolase</keyword>
<name>A0A542XAV0_9MICO</name>
<dbReference type="PANTHER" id="PTHR46623:SF6">
    <property type="entry name" value="ALPHA_BETA-HYDROLASES SUPERFAMILY PROTEIN"/>
    <property type="match status" value="1"/>
</dbReference>
<dbReference type="InterPro" id="IPR051049">
    <property type="entry name" value="Dienelactone_hydrolase-like"/>
</dbReference>